<reference evidence="1" key="1">
    <citation type="submission" date="2020-04" db="EMBL/GenBank/DDBJ databases">
        <authorList>
            <person name="Alioto T."/>
            <person name="Alioto T."/>
            <person name="Gomez Garrido J."/>
        </authorList>
    </citation>
    <scope>NUCLEOTIDE SEQUENCE</scope>
    <source>
        <strain evidence="1">A484AB</strain>
    </source>
</reference>
<dbReference type="EMBL" id="CACRXK020004753">
    <property type="protein sequence ID" value="CAB4003883.1"/>
    <property type="molecule type" value="Genomic_DNA"/>
</dbReference>
<organism evidence="1 2">
    <name type="scientific">Paramuricea clavata</name>
    <name type="common">Red gorgonian</name>
    <name type="synonym">Violescent sea-whip</name>
    <dbReference type="NCBI Taxonomy" id="317549"/>
    <lineage>
        <taxon>Eukaryota</taxon>
        <taxon>Metazoa</taxon>
        <taxon>Cnidaria</taxon>
        <taxon>Anthozoa</taxon>
        <taxon>Octocorallia</taxon>
        <taxon>Malacalcyonacea</taxon>
        <taxon>Plexauridae</taxon>
        <taxon>Paramuricea</taxon>
    </lineage>
</organism>
<gene>
    <name evidence="1" type="ORF">PACLA_8A002039</name>
</gene>
<dbReference type="InterPro" id="IPR042098">
    <property type="entry name" value="TauD-like_sf"/>
</dbReference>
<evidence type="ECO:0000313" key="1">
    <source>
        <dbReference type="EMBL" id="CAB4003883.1"/>
    </source>
</evidence>
<dbReference type="AlphaFoldDB" id="A0A6S7HKB5"/>
<sequence>MYSPKEVNLDITAESAVWNTEDDQLEVNWEDGHTSQYSFEWLKYLRYRPPGEGQPDGVLKKGIKLWGQELSEEGNLPTFQFQKLLNDDQELYKWLVTLEIETGIAKIENAPKEGNQLPVLGERVGYLMRICYRLVSLLMLTPLVSQ</sequence>
<dbReference type="InterPro" id="IPR038492">
    <property type="entry name" value="GBBH-like_N_sf"/>
</dbReference>
<accession>A0A6S7HKB5</accession>
<evidence type="ECO:0000313" key="2">
    <source>
        <dbReference type="Proteomes" id="UP001152795"/>
    </source>
</evidence>
<protein>
    <submittedName>
        <fullName evidence="1">Uncharacterized protein</fullName>
    </submittedName>
</protein>
<dbReference type="Proteomes" id="UP001152795">
    <property type="component" value="Unassembled WGS sequence"/>
</dbReference>
<dbReference type="OrthoDB" id="406634at2759"/>
<proteinExistence type="predicted"/>
<keyword evidence="2" id="KW-1185">Reference proteome</keyword>
<dbReference type="Gene3D" id="3.30.2020.30">
    <property type="match status" value="1"/>
</dbReference>
<comment type="caution">
    <text evidence="1">The sequence shown here is derived from an EMBL/GenBank/DDBJ whole genome shotgun (WGS) entry which is preliminary data.</text>
</comment>
<dbReference type="Gene3D" id="3.60.130.10">
    <property type="entry name" value="Clavaminate synthase-like"/>
    <property type="match status" value="1"/>
</dbReference>
<name>A0A6S7HKB5_PARCT</name>